<accession>A0ABR7LZ80</accession>
<dbReference type="Proteomes" id="UP000805614">
    <property type="component" value="Unassembled WGS sequence"/>
</dbReference>
<sequence length="381" mass="41410">MTTDLERLAELLRMRSRHPDVLSVYLRLGPDPSELRSVPARLDVAFGALADRAGLDAAHRKAVTAEMAAVRRAAEHAREWLGSGVALFAAGDLGLFDEVRLPHAPEVLAVLDIRPYVRPLLEARERSRPYCAAVVDAEHSWIGTSGPEGVLEESRLTTAGPRKPDYGGWHGLTEYRVRNRAERIQQRHFRRTADLLRQAMCERDVDQLIVGGQEHTLSRFLAELTADLRERLAGTFLIDPHTMTAARVRTLADGVADRFRHDRYRRRVRQAIDEHAAGGLAVTGLEACLEAVGERAIAQLFVRADDRACGFACDRCGVLSLTGQACASCAGAVRAVPDVIGEAIVLVLDAGGAVDQVPGGTELDGARAAARLRFPVTGLSA</sequence>
<dbReference type="RefSeq" id="WP_187246824.1">
    <property type="nucleotide sequence ID" value="NZ_BAAAOK010000010.1"/>
</dbReference>
<keyword evidence="2" id="KW-1185">Reference proteome</keyword>
<comment type="caution">
    <text evidence="1">The sequence shown here is derived from an EMBL/GenBank/DDBJ whole genome shotgun (WGS) entry which is preliminary data.</text>
</comment>
<protein>
    <recommendedName>
        <fullName evidence="3">Peptide chain release factor subunit 1</fullName>
    </recommendedName>
</protein>
<organism evidence="1 2">
    <name type="scientific">Actinomadura alba</name>
    <dbReference type="NCBI Taxonomy" id="406431"/>
    <lineage>
        <taxon>Bacteria</taxon>
        <taxon>Bacillati</taxon>
        <taxon>Actinomycetota</taxon>
        <taxon>Actinomycetes</taxon>
        <taxon>Streptosporangiales</taxon>
        <taxon>Thermomonosporaceae</taxon>
        <taxon>Actinomadura</taxon>
    </lineage>
</organism>
<gene>
    <name evidence="1" type="ORF">HKK74_30440</name>
</gene>
<evidence type="ECO:0000313" key="2">
    <source>
        <dbReference type="Proteomes" id="UP000805614"/>
    </source>
</evidence>
<dbReference type="Pfam" id="PF18854">
    <property type="entry name" value="baeRF_family10"/>
    <property type="match status" value="1"/>
</dbReference>
<dbReference type="InterPro" id="IPR041202">
    <property type="entry name" value="BaeRF_family10"/>
</dbReference>
<name>A0ABR7LZ80_9ACTN</name>
<reference evidence="1 2" key="1">
    <citation type="submission" date="2020-06" db="EMBL/GenBank/DDBJ databases">
        <title>Actinomadura xiongansis sp. nov., isolated from soil of Baiyangdian.</title>
        <authorList>
            <person name="Zhang X."/>
        </authorList>
    </citation>
    <scope>NUCLEOTIDE SEQUENCE [LARGE SCALE GENOMIC DNA]</scope>
    <source>
        <strain evidence="1 2">HBUM206468</strain>
    </source>
</reference>
<evidence type="ECO:0008006" key="3">
    <source>
        <dbReference type="Google" id="ProtNLM"/>
    </source>
</evidence>
<dbReference type="InterPro" id="IPR042226">
    <property type="entry name" value="eFR1_2_sf"/>
</dbReference>
<dbReference type="Gene3D" id="3.30.420.60">
    <property type="entry name" value="eRF1 domain 2"/>
    <property type="match status" value="1"/>
</dbReference>
<dbReference type="EMBL" id="JABVEC010000031">
    <property type="protein sequence ID" value="MBC6469780.1"/>
    <property type="molecule type" value="Genomic_DNA"/>
</dbReference>
<evidence type="ECO:0000313" key="1">
    <source>
        <dbReference type="EMBL" id="MBC6469780.1"/>
    </source>
</evidence>
<proteinExistence type="predicted"/>